<dbReference type="Pfam" id="PF07670">
    <property type="entry name" value="Gate"/>
    <property type="match status" value="2"/>
</dbReference>
<sequence length="591" mass="64357">MLTQAQPRTPQRSQAVLSEAQPDPLQTEPAPPQADFEPARLKHASSRRQSVIMIGFESSGKSALFRGLTGDDTGEEANFRGSTLMARRGRLTSAIDLVDLPGIRSSDDSRTTRTALEAVMDADIVILVVRATHVARELPLLLKSVDLTDKRVLLVLTFTDKIAADSAELEQYLANRLSIPFLAVDARRITLLDRSELLSLLTMAGTVGTETGEQLNIPIPAIGPQTTWLEHPIWGRALSLMLMILLFAVPVYLAYMLSSWLQPLVDQGVIGPLKEVFEGSPVLLHSFLVGDYGVLTLGLYSFLWAFPVVLLLGISVALVEESGLKDRITDSLDRPMRAIGLSGRDLIPVLSGFGCNVVAVFQSRACSQCTRKSCVSLIAFGSACSYQIGAALSVFGSAGHPGLFLPYIFVIGLVGALHTKVWNRAQDRLDVQTYYQSLSYLQKPTMRAVSWRLRTVIKQFLLQAMPIFIVICLVAAGLQLTGLMSWLSAAARPLLQLLHLPSEAASGIIFSIIRKDGLLVLNQGEGELLQSMQAGQIFLLVYLASTFTACLVTLWTVRKEMGWSFAAALAGKQMITSLVSSVVIMLVAIYV</sequence>
<dbReference type="PANTHER" id="PTHR43185:SF1">
    <property type="entry name" value="FE(2+) TRANSPORTER FEOB"/>
    <property type="match status" value="1"/>
</dbReference>
<evidence type="ECO:0000259" key="3">
    <source>
        <dbReference type="Pfam" id="PF02421"/>
    </source>
</evidence>
<organism evidence="5 6">
    <name type="scientific">Paenibacillus campinasensis</name>
    <dbReference type="NCBI Taxonomy" id="66347"/>
    <lineage>
        <taxon>Bacteria</taxon>
        <taxon>Bacillati</taxon>
        <taxon>Bacillota</taxon>
        <taxon>Bacilli</taxon>
        <taxon>Bacillales</taxon>
        <taxon>Paenibacillaceae</taxon>
        <taxon>Paenibacillus</taxon>
    </lineage>
</organism>
<feature type="transmembrane region" description="Helical" evidence="2">
    <location>
        <begin position="297"/>
        <end position="319"/>
    </location>
</feature>
<dbReference type="GO" id="GO:0015093">
    <property type="term" value="F:ferrous iron transmembrane transporter activity"/>
    <property type="evidence" value="ECO:0007669"/>
    <property type="project" value="TreeGrafter"/>
</dbReference>
<accession>A0A268F026</accession>
<feature type="domain" description="Nucleoside transporter/FeoB GTPase Gate" evidence="4">
    <location>
        <begin position="302"/>
        <end position="397"/>
    </location>
</feature>
<dbReference type="Gene3D" id="3.40.50.300">
    <property type="entry name" value="P-loop containing nucleotide triphosphate hydrolases"/>
    <property type="match status" value="1"/>
</dbReference>
<dbReference type="InterPro" id="IPR050860">
    <property type="entry name" value="FeoB_GTPase"/>
</dbReference>
<protein>
    <recommendedName>
        <fullName evidence="7">Ferrous iron transporter B</fullName>
    </recommendedName>
</protein>
<dbReference type="SUPFAM" id="SSF52540">
    <property type="entry name" value="P-loop containing nucleoside triphosphate hydrolases"/>
    <property type="match status" value="1"/>
</dbReference>
<gene>
    <name evidence="5" type="ORF">CHH67_05875</name>
</gene>
<dbReference type="Pfam" id="PF02421">
    <property type="entry name" value="FeoB_N"/>
    <property type="match status" value="1"/>
</dbReference>
<dbReference type="PANTHER" id="PTHR43185">
    <property type="entry name" value="FERROUS IRON TRANSPORT PROTEIN B"/>
    <property type="match status" value="1"/>
</dbReference>
<feature type="transmembrane region" description="Helical" evidence="2">
    <location>
        <begin position="404"/>
        <end position="422"/>
    </location>
</feature>
<dbReference type="RefSeq" id="WP_095264112.1">
    <property type="nucleotide sequence ID" value="NZ_NPBY01000017.1"/>
</dbReference>
<dbReference type="OrthoDB" id="9809127at2"/>
<proteinExistence type="predicted"/>
<feature type="compositionally biased region" description="Polar residues" evidence="1">
    <location>
        <begin position="1"/>
        <end position="16"/>
    </location>
</feature>
<comment type="caution">
    <text evidence="5">The sequence shown here is derived from an EMBL/GenBank/DDBJ whole genome shotgun (WGS) entry which is preliminary data.</text>
</comment>
<dbReference type="InterPro" id="IPR027417">
    <property type="entry name" value="P-loop_NTPase"/>
</dbReference>
<evidence type="ECO:0000313" key="6">
    <source>
        <dbReference type="Proteomes" id="UP000215596"/>
    </source>
</evidence>
<keyword evidence="2" id="KW-1133">Transmembrane helix</keyword>
<evidence type="ECO:0000259" key="4">
    <source>
        <dbReference type="Pfam" id="PF07670"/>
    </source>
</evidence>
<name>A0A268F026_9BACL</name>
<reference evidence="5 6" key="1">
    <citation type="submission" date="2017-07" db="EMBL/GenBank/DDBJ databases">
        <title>Isolation and whole genome analysis of endospore-forming bacteria from heroin.</title>
        <authorList>
            <person name="Kalinowski J."/>
            <person name="Ahrens B."/>
            <person name="Al-Dilaimi A."/>
            <person name="Winkler A."/>
            <person name="Wibberg D."/>
            <person name="Schleenbecker U."/>
            <person name="Ruckert C."/>
            <person name="Wolfel R."/>
            <person name="Grass G."/>
        </authorList>
    </citation>
    <scope>NUCLEOTIDE SEQUENCE [LARGE SCALE GENOMIC DNA]</scope>
    <source>
        <strain evidence="5 6">7537-G1</strain>
    </source>
</reference>
<keyword evidence="2" id="KW-0812">Transmembrane</keyword>
<evidence type="ECO:0000256" key="2">
    <source>
        <dbReference type="SAM" id="Phobius"/>
    </source>
</evidence>
<evidence type="ECO:0000256" key="1">
    <source>
        <dbReference type="SAM" id="MobiDB-lite"/>
    </source>
</evidence>
<dbReference type="InterPro" id="IPR030389">
    <property type="entry name" value="G_FEOB_dom"/>
</dbReference>
<feature type="transmembrane region" description="Helical" evidence="2">
    <location>
        <begin position="537"/>
        <end position="557"/>
    </location>
</feature>
<feature type="domain" description="Nucleoside transporter/FeoB GTPase Gate" evidence="4">
    <location>
        <begin position="461"/>
        <end position="563"/>
    </location>
</feature>
<keyword evidence="2" id="KW-0472">Membrane</keyword>
<evidence type="ECO:0008006" key="7">
    <source>
        <dbReference type="Google" id="ProtNLM"/>
    </source>
</evidence>
<feature type="transmembrane region" description="Helical" evidence="2">
    <location>
        <begin position="569"/>
        <end position="590"/>
    </location>
</feature>
<feature type="region of interest" description="Disordered" evidence="1">
    <location>
        <begin position="1"/>
        <end position="42"/>
    </location>
</feature>
<feature type="domain" description="FeoB-type G" evidence="3">
    <location>
        <begin position="50"/>
        <end position="189"/>
    </location>
</feature>
<dbReference type="GO" id="GO:0005886">
    <property type="term" value="C:plasma membrane"/>
    <property type="evidence" value="ECO:0007669"/>
    <property type="project" value="TreeGrafter"/>
</dbReference>
<dbReference type="InterPro" id="IPR011642">
    <property type="entry name" value="Gate_dom"/>
</dbReference>
<evidence type="ECO:0000313" key="5">
    <source>
        <dbReference type="EMBL" id="PAD78747.1"/>
    </source>
</evidence>
<dbReference type="AlphaFoldDB" id="A0A268F026"/>
<dbReference type="EMBL" id="NPBY01000017">
    <property type="protein sequence ID" value="PAD78747.1"/>
    <property type="molecule type" value="Genomic_DNA"/>
</dbReference>
<feature type="transmembrane region" description="Helical" evidence="2">
    <location>
        <begin position="460"/>
        <end position="487"/>
    </location>
</feature>
<dbReference type="Proteomes" id="UP000215596">
    <property type="component" value="Unassembled WGS sequence"/>
</dbReference>
<feature type="transmembrane region" description="Helical" evidence="2">
    <location>
        <begin position="237"/>
        <end position="257"/>
    </location>
</feature>
<feature type="transmembrane region" description="Helical" evidence="2">
    <location>
        <begin position="374"/>
        <end position="398"/>
    </location>
</feature>
<dbReference type="GO" id="GO:0005525">
    <property type="term" value="F:GTP binding"/>
    <property type="evidence" value="ECO:0007669"/>
    <property type="project" value="InterPro"/>
</dbReference>